<sequence>MTSPPQVPAATDVEALLAAMRPRLHRYCARMVGSVIDGEDVLQDALIKAMQGFASAVPIQNPEAWLFRIAHNTALDFLRRRNRQDALHSSEEVDMMAAELDDVSRREIAASSLRTFMRLPVAQRSSVILMDVLGCSLQEVCGIMDFSLPAVKAALHRGRTQLRAFAREPDDAPRPGLSPDDRVRLNAYVGRFNARDFDAIRAMIADDIRLELVNRTRLNGKAEVSRYFGNYAKISDWHLVTGQVDGRPAILVFDPDALDAPPRSFMLLDWSADKVATIRDFRHASYAIEGAEWAVDEG</sequence>
<evidence type="ECO:0000256" key="3">
    <source>
        <dbReference type="ARBA" id="ARBA00023015"/>
    </source>
</evidence>
<dbReference type="RefSeq" id="WP_146988442.1">
    <property type="nucleotide sequence ID" value="NZ_VITY01000008.1"/>
</dbReference>
<accession>A0A560LKT0</accession>
<feature type="domain" description="RNA polymerase sigma-70 region 2" evidence="7">
    <location>
        <begin position="18"/>
        <end position="83"/>
    </location>
</feature>
<dbReference type="InterPro" id="IPR013324">
    <property type="entry name" value="RNA_pol_sigma_r3/r4-like"/>
</dbReference>
<keyword evidence="5" id="KW-0238">DNA-binding</keyword>
<dbReference type="Gene3D" id="1.10.1740.10">
    <property type="match status" value="1"/>
</dbReference>
<evidence type="ECO:0000256" key="4">
    <source>
        <dbReference type="ARBA" id="ARBA00023082"/>
    </source>
</evidence>
<dbReference type="Gene3D" id="1.10.10.10">
    <property type="entry name" value="Winged helix-like DNA-binding domain superfamily/Winged helix DNA-binding domain"/>
    <property type="match status" value="1"/>
</dbReference>
<dbReference type="Proteomes" id="UP000321304">
    <property type="component" value="Unassembled WGS sequence"/>
</dbReference>
<feature type="domain" description="RNA polymerase sigma factor 70 region 4 type 2" evidence="8">
    <location>
        <begin position="117"/>
        <end position="162"/>
    </location>
</feature>
<dbReference type="InterPro" id="IPR007627">
    <property type="entry name" value="RNA_pol_sigma70_r2"/>
</dbReference>
<proteinExistence type="inferred from homology"/>
<evidence type="ECO:0000256" key="1">
    <source>
        <dbReference type="ARBA" id="ARBA00010641"/>
    </source>
</evidence>
<dbReference type="Pfam" id="PF04542">
    <property type="entry name" value="Sigma70_r2"/>
    <property type="match status" value="1"/>
</dbReference>
<comment type="subunit">
    <text evidence="2">Interacts transiently with the RNA polymerase catalytic core formed by RpoA, RpoB, RpoC and RpoZ (2 alpha, 1 beta, 1 beta' and 1 omega subunit) to form the RNA polymerase holoenzyme that can initiate transcription.</text>
</comment>
<dbReference type="SUPFAM" id="SSF54427">
    <property type="entry name" value="NTF2-like"/>
    <property type="match status" value="1"/>
</dbReference>
<evidence type="ECO:0000256" key="2">
    <source>
        <dbReference type="ARBA" id="ARBA00011344"/>
    </source>
</evidence>
<dbReference type="GO" id="GO:0016987">
    <property type="term" value="F:sigma factor activity"/>
    <property type="evidence" value="ECO:0007669"/>
    <property type="project" value="UniProtKB-KW"/>
</dbReference>
<dbReference type="Pfam" id="PF08281">
    <property type="entry name" value="Sigma70_r4_2"/>
    <property type="match status" value="1"/>
</dbReference>
<gene>
    <name evidence="9" type="ORF">FBZ93_108195</name>
</gene>
<dbReference type="GO" id="GO:0003677">
    <property type="term" value="F:DNA binding"/>
    <property type="evidence" value="ECO:0007669"/>
    <property type="project" value="UniProtKB-KW"/>
</dbReference>
<keyword evidence="10" id="KW-1185">Reference proteome</keyword>
<comment type="caution">
    <text evidence="9">The sequence shown here is derived from an EMBL/GenBank/DDBJ whole genome shotgun (WGS) entry which is preliminary data.</text>
</comment>
<dbReference type="EMBL" id="VITY01000008">
    <property type="protein sequence ID" value="TWB96153.1"/>
    <property type="molecule type" value="Genomic_DNA"/>
</dbReference>
<dbReference type="InterPro" id="IPR032710">
    <property type="entry name" value="NTF2-like_dom_sf"/>
</dbReference>
<dbReference type="InterPro" id="IPR039425">
    <property type="entry name" value="RNA_pol_sigma-70-like"/>
</dbReference>
<evidence type="ECO:0000259" key="7">
    <source>
        <dbReference type="Pfam" id="PF04542"/>
    </source>
</evidence>
<dbReference type="PANTHER" id="PTHR43133">
    <property type="entry name" value="RNA POLYMERASE ECF-TYPE SIGMA FACTO"/>
    <property type="match status" value="1"/>
</dbReference>
<evidence type="ECO:0000256" key="5">
    <source>
        <dbReference type="ARBA" id="ARBA00023125"/>
    </source>
</evidence>
<dbReference type="SUPFAM" id="SSF88946">
    <property type="entry name" value="Sigma2 domain of RNA polymerase sigma factors"/>
    <property type="match status" value="1"/>
</dbReference>
<evidence type="ECO:0000313" key="10">
    <source>
        <dbReference type="Proteomes" id="UP000321304"/>
    </source>
</evidence>
<dbReference type="GO" id="GO:0006352">
    <property type="term" value="P:DNA-templated transcription initiation"/>
    <property type="evidence" value="ECO:0007669"/>
    <property type="project" value="InterPro"/>
</dbReference>
<name>A0A560LKT0_9BRAD</name>
<evidence type="ECO:0000313" key="9">
    <source>
        <dbReference type="EMBL" id="TWB96153.1"/>
    </source>
</evidence>
<dbReference type="STRING" id="1755647.AS156_03120"/>
<dbReference type="Gene3D" id="3.10.450.50">
    <property type="match status" value="1"/>
</dbReference>
<keyword evidence="6" id="KW-0804">Transcription</keyword>
<evidence type="ECO:0000256" key="6">
    <source>
        <dbReference type="ARBA" id="ARBA00023163"/>
    </source>
</evidence>
<dbReference type="InterPro" id="IPR014284">
    <property type="entry name" value="RNA_pol_sigma-70_dom"/>
</dbReference>
<dbReference type="InterPro" id="IPR013249">
    <property type="entry name" value="RNA_pol_sigma70_r4_t2"/>
</dbReference>
<organism evidence="9 10">
    <name type="scientific">Bradyrhizobium macuxiense</name>
    <dbReference type="NCBI Taxonomy" id="1755647"/>
    <lineage>
        <taxon>Bacteria</taxon>
        <taxon>Pseudomonadati</taxon>
        <taxon>Pseudomonadota</taxon>
        <taxon>Alphaproteobacteria</taxon>
        <taxon>Hyphomicrobiales</taxon>
        <taxon>Nitrobacteraceae</taxon>
        <taxon>Bradyrhizobium</taxon>
    </lineage>
</organism>
<reference evidence="9 10" key="1">
    <citation type="submission" date="2019-06" db="EMBL/GenBank/DDBJ databases">
        <title>Genomic Encyclopedia of Type Strains, Phase IV (KMG-V): Genome sequencing to study the core and pangenomes of soil and plant-associated prokaryotes.</title>
        <authorList>
            <person name="Whitman W."/>
        </authorList>
    </citation>
    <scope>NUCLEOTIDE SEQUENCE [LARGE SCALE GENOMIC DNA]</scope>
    <source>
        <strain evidence="9 10">BR 10355</strain>
    </source>
</reference>
<dbReference type="SUPFAM" id="SSF88659">
    <property type="entry name" value="Sigma3 and sigma4 domains of RNA polymerase sigma factors"/>
    <property type="match status" value="1"/>
</dbReference>
<dbReference type="OrthoDB" id="7193272at2"/>
<dbReference type="InterPro" id="IPR036388">
    <property type="entry name" value="WH-like_DNA-bd_sf"/>
</dbReference>
<dbReference type="AlphaFoldDB" id="A0A560LKT0"/>
<dbReference type="InterPro" id="IPR013325">
    <property type="entry name" value="RNA_pol_sigma_r2"/>
</dbReference>
<protein>
    <submittedName>
        <fullName evidence="9">RNA polymerase ECF family sigma subunit</fullName>
    </submittedName>
</protein>
<evidence type="ECO:0000259" key="8">
    <source>
        <dbReference type="Pfam" id="PF08281"/>
    </source>
</evidence>
<dbReference type="PANTHER" id="PTHR43133:SF8">
    <property type="entry name" value="RNA POLYMERASE SIGMA FACTOR HI_1459-RELATED"/>
    <property type="match status" value="1"/>
</dbReference>
<dbReference type="NCBIfam" id="TIGR02937">
    <property type="entry name" value="sigma70-ECF"/>
    <property type="match status" value="1"/>
</dbReference>
<keyword evidence="3" id="KW-0805">Transcription regulation</keyword>
<comment type="similarity">
    <text evidence="1">Belongs to the sigma-70 factor family. ECF subfamily.</text>
</comment>
<keyword evidence="4" id="KW-0731">Sigma factor</keyword>